<dbReference type="InterPro" id="IPR039519">
    <property type="entry name" value="YokE-like_PH"/>
</dbReference>
<keyword evidence="1" id="KW-0472">Membrane</keyword>
<accession>A0A1I2ADQ6</accession>
<dbReference type="RefSeq" id="WP_100793079.1">
    <property type="nucleotide sequence ID" value="NZ_FOMX01000013.1"/>
</dbReference>
<feature type="domain" description="YokE-like PH" evidence="2">
    <location>
        <begin position="42"/>
        <end position="95"/>
    </location>
</feature>
<dbReference type="EMBL" id="FOMX01000013">
    <property type="protein sequence ID" value="SFE41093.1"/>
    <property type="molecule type" value="Genomic_DNA"/>
</dbReference>
<reference evidence="4" key="1">
    <citation type="submission" date="2016-10" db="EMBL/GenBank/DDBJ databases">
        <authorList>
            <person name="Varghese N."/>
            <person name="Submissions S."/>
        </authorList>
    </citation>
    <scope>NUCLEOTIDE SEQUENCE [LARGE SCALE GENOMIC DNA]</scope>
    <source>
        <strain evidence="4">ATCC 25963</strain>
    </source>
</reference>
<dbReference type="Pfam" id="PF14470">
    <property type="entry name" value="bPH_3"/>
    <property type="match status" value="1"/>
</dbReference>
<name>A0A1I2ADQ6_9BACT</name>
<sequence length="203" mass="22316">MNQLVSTQHTTSQHPRIAAALARIPSLLTSGEVMICAVVQLAFMAYFSLSRRQIVVATNQRLILLKRGLFGGFTMRDAQWQDLLDAQVKEKAFAESQGCEFLAHTSRGDFFVAGLPSAQAFGLYRICQEREQEWREKRRVREMEEARARAGGVTAHPVGATAGVGPGAAALMVQLQQLQQLRHGGSISDVEFEAMKAKLLAGM</sequence>
<dbReference type="AlphaFoldDB" id="A0A1I2ADQ6"/>
<feature type="transmembrane region" description="Helical" evidence="1">
    <location>
        <begin position="31"/>
        <end position="49"/>
    </location>
</feature>
<evidence type="ECO:0000313" key="3">
    <source>
        <dbReference type="EMBL" id="SFE41093.1"/>
    </source>
</evidence>
<dbReference type="Proteomes" id="UP000199400">
    <property type="component" value="Unassembled WGS sequence"/>
</dbReference>
<keyword evidence="4" id="KW-1185">Reference proteome</keyword>
<proteinExistence type="predicted"/>
<organism evidence="3 4">
    <name type="scientific">Nannocystis exedens</name>
    <dbReference type="NCBI Taxonomy" id="54"/>
    <lineage>
        <taxon>Bacteria</taxon>
        <taxon>Pseudomonadati</taxon>
        <taxon>Myxococcota</taxon>
        <taxon>Polyangia</taxon>
        <taxon>Nannocystales</taxon>
        <taxon>Nannocystaceae</taxon>
        <taxon>Nannocystis</taxon>
    </lineage>
</organism>
<gene>
    <name evidence="3" type="ORF">SAMN02745121_04164</name>
</gene>
<evidence type="ECO:0000313" key="4">
    <source>
        <dbReference type="Proteomes" id="UP000199400"/>
    </source>
</evidence>
<keyword evidence="1" id="KW-0812">Transmembrane</keyword>
<keyword evidence="1" id="KW-1133">Transmembrane helix</keyword>
<protein>
    <submittedName>
        <fullName evidence="3">PH domain-containing protein</fullName>
    </submittedName>
</protein>
<evidence type="ECO:0000256" key="1">
    <source>
        <dbReference type="SAM" id="Phobius"/>
    </source>
</evidence>
<evidence type="ECO:0000259" key="2">
    <source>
        <dbReference type="Pfam" id="PF14470"/>
    </source>
</evidence>
<dbReference type="OrthoDB" id="9764015at2"/>